<reference evidence="3" key="1">
    <citation type="journal article" date="2019" name="Int. J. Syst. Evol. Microbiol.">
        <title>The Global Catalogue of Microorganisms (GCM) 10K type strain sequencing project: providing services to taxonomists for standard genome sequencing and annotation.</title>
        <authorList>
            <consortium name="The Broad Institute Genomics Platform"/>
            <consortium name="The Broad Institute Genome Sequencing Center for Infectious Disease"/>
            <person name="Wu L."/>
            <person name="Ma J."/>
        </authorList>
    </citation>
    <scope>NUCLEOTIDE SEQUENCE [LARGE SCALE GENOMIC DNA]</scope>
    <source>
        <strain evidence="3">CCM 8932</strain>
    </source>
</reference>
<accession>A0ABW1R6U9</accession>
<evidence type="ECO:0008006" key="4">
    <source>
        <dbReference type="Google" id="ProtNLM"/>
    </source>
</evidence>
<dbReference type="RefSeq" id="WP_137640135.1">
    <property type="nucleotide sequence ID" value="NZ_BJDK01000014.1"/>
</dbReference>
<evidence type="ECO:0000313" key="3">
    <source>
        <dbReference type="Proteomes" id="UP001596253"/>
    </source>
</evidence>
<organism evidence="2 3">
    <name type="scientific">Lactiplantibacillus dongliensis</name>
    <dbReference type="NCBI Taxonomy" id="2559919"/>
    <lineage>
        <taxon>Bacteria</taxon>
        <taxon>Bacillati</taxon>
        <taxon>Bacillota</taxon>
        <taxon>Bacilli</taxon>
        <taxon>Lactobacillales</taxon>
        <taxon>Lactobacillaceae</taxon>
        <taxon>Lactiplantibacillus</taxon>
    </lineage>
</organism>
<keyword evidence="1" id="KW-1133">Transmembrane helix</keyword>
<feature type="transmembrane region" description="Helical" evidence="1">
    <location>
        <begin position="6"/>
        <end position="26"/>
    </location>
</feature>
<keyword evidence="1" id="KW-0472">Membrane</keyword>
<keyword evidence="3" id="KW-1185">Reference proteome</keyword>
<name>A0ABW1R6U9_9LACO</name>
<evidence type="ECO:0000256" key="1">
    <source>
        <dbReference type="SAM" id="Phobius"/>
    </source>
</evidence>
<dbReference type="Proteomes" id="UP001596253">
    <property type="component" value="Unassembled WGS sequence"/>
</dbReference>
<dbReference type="EMBL" id="JBHSSD010000016">
    <property type="protein sequence ID" value="MFC6163887.1"/>
    <property type="molecule type" value="Genomic_DNA"/>
</dbReference>
<proteinExistence type="predicted"/>
<sequence>MKKNRLWAIIGTIVVVAVIVIGGWLANNQHSNKATKSNNSQPTTQAALKPAYVKKTVRVTNRLWYIAGSIKKPNSGNGMEAYDFKKNGKVVIYNIPKFYSSKAAAKKAGNLNLSGTVNYTVSQNKKQQTVVKLKGKLSGIDFAQTLTLKKTVHGTNGKLQLTGYHVARDVDKDVTQAVFVRVK</sequence>
<keyword evidence="1" id="KW-0812">Transmembrane</keyword>
<comment type="caution">
    <text evidence="2">The sequence shown here is derived from an EMBL/GenBank/DDBJ whole genome shotgun (WGS) entry which is preliminary data.</text>
</comment>
<protein>
    <recommendedName>
        <fullName evidence="4">Extracellular protein</fullName>
    </recommendedName>
</protein>
<evidence type="ECO:0000313" key="2">
    <source>
        <dbReference type="EMBL" id="MFC6163887.1"/>
    </source>
</evidence>
<gene>
    <name evidence="2" type="ORF">ACFP3T_04265</name>
</gene>